<dbReference type="SUPFAM" id="SSF101898">
    <property type="entry name" value="NHL repeat"/>
    <property type="match status" value="1"/>
</dbReference>
<keyword evidence="2" id="KW-0456">Lyase</keyword>
<dbReference type="InterPro" id="IPR011042">
    <property type="entry name" value="6-blade_b-propeller_TolB-like"/>
</dbReference>
<dbReference type="InterPro" id="IPR051344">
    <property type="entry name" value="Vgb"/>
</dbReference>
<dbReference type="InterPro" id="IPR015943">
    <property type="entry name" value="WD40/YVTN_repeat-like_dom_sf"/>
</dbReference>
<evidence type="ECO:0000313" key="3">
    <source>
        <dbReference type="Proteomes" id="UP000198346"/>
    </source>
</evidence>
<dbReference type="EMBL" id="FZQA01000002">
    <property type="protein sequence ID" value="SNT71975.1"/>
    <property type="molecule type" value="Genomic_DNA"/>
</dbReference>
<evidence type="ECO:0000256" key="1">
    <source>
        <dbReference type="SAM" id="SignalP"/>
    </source>
</evidence>
<accession>A0A239PNW3</accession>
<dbReference type="PANTHER" id="PTHR40274">
    <property type="entry name" value="VIRGINIAMYCIN B LYASE"/>
    <property type="match status" value="1"/>
</dbReference>
<dbReference type="Gene3D" id="2.130.10.10">
    <property type="entry name" value="YVTN repeat-like/Quinoprotein amine dehydrogenase"/>
    <property type="match status" value="1"/>
</dbReference>
<protein>
    <submittedName>
        <fullName evidence="2">Virginiamycin B lyase</fullName>
    </submittedName>
</protein>
<dbReference type="RefSeq" id="WP_200815230.1">
    <property type="nucleotide sequence ID" value="NZ_FZQA01000002.1"/>
</dbReference>
<feature type="signal peptide" evidence="1">
    <location>
        <begin position="1"/>
        <end position="20"/>
    </location>
</feature>
<evidence type="ECO:0000313" key="2">
    <source>
        <dbReference type="EMBL" id="SNT71975.1"/>
    </source>
</evidence>
<feature type="chain" id="PRO_5013190087" evidence="1">
    <location>
        <begin position="21"/>
        <end position="336"/>
    </location>
</feature>
<name>A0A239PNW3_9PROT</name>
<dbReference type="Pfam" id="PF24684">
    <property type="entry name" value="Vgb_lyase"/>
    <property type="match status" value="1"/>
</dbReference>
<sequence>MRALLIPFVCAAAAAAPAFANPAPEVEIREWKVPWEQSRPRDPFAESEKSVWFVGQRAGYLARLDVESGEVTKVDLPDRERPHNLIVDEKGIVWYAGNATGVIGRYDPANGEIETIPMPDPAARDPHTLVFDNDGNIWFTVQGGNFVGRLNMETRKVDLVPSKTERSRPYGIKIAPDGAVWVDLFGTNKLAKIDPESLALTEIELPRAETRPRRLEITADGRVWYGDYAGGYLGVYDPASGAFKEWPLPSGATSRPYGMASDASGRIWIFETGVQPNMMVGFDPETEEFFSATPVPSGGGTVRHAHYHQPSGTVWFGADTNTIGRAVVEPKAGAGR</sequence>
<dbReference type="PANTHER" id="PTHR40274:SF3">
    <property type="entry name" value="VIRGINIAMYCIN B LYASE"/>
    <property type="match status" value="1"/>
</dbReference>
<dbReference type="AlphaFoldDB" id="A0A239PNW3"/>
<keyword evidence="3" id="KW-1185">Reference proteome</keyword>
<keyword evidence="1" id="KW-0732">Signal</keyword>
<proteinExistence type="predicted"/>
<dbReference type="Gene3D" id="2.120.10.30">
    <property type="entry name" value="TolB, C-terminal domain"/>
    <property type="match status" value="1"/>
</dbReference>
<dbReference type="GO" id="GO:0016829">
    <property type="term" value="F:lyase activity"/>
    <property type="evidence" value="ECO:0007669"/>
    <property type="project" value="UniProtKB-KW"/>
</dbReference>
<reference evidence="2 3" key="1">
    <citation type="submission" date="2017-07" db="EMBL/GenBank/DDBJ databases">
        <authorList>
            <person name="Sun Z.S."/>
            <person name="Albrecht U."/>
            <person name="Echele G."/>
            <person name="Lee C.C."/>
        </authorList>
    </citation>
    <scope>NUCLEOTIDE SEQUENCE [LARGE SCALE GENOMIC DNA]</scope>
    <source>
        <strain evidence="2 3">CGMCC 1.12710</strain>
    </source>
</reference>
<dbReference type="Proteomes" id="UP000198346">
    <property type="component" value="Unassembled WGS sequence"/>
</dbReference>
<organism evidence="2 3">
    <name type="scientific">Amphiplicatus metriothermophilus</name>
    <dbReference type="NCBI Taxonomy" id="1519374"/>
    <lineage>
        <taxon>Bacteria</taxon>
        <taxon>Pseudomonadati</taxon>
        <taxon>Pseudomonadota</taxon>
        <taxon>Alphaproteobacteria</taxon>
        <taxon>Parvularculales</taxon>
        <taxon>Parvularculaceae</taxon>
        <taxon>Amphiplicatus</taxon>
    </lineage>
</organism>
<gene>
    <name evidence="2" type="ORF">SAMN06297382_0997</name>
</gene>